<dbReference type="PROSITE" id="PS50005">
    <property type="entry name" value="TPR"/>
    <property type="match status" value="3"/>
</dbReference>
<dbReference type="InterPro" id="IPR013360">
    <property type="entry name" value="Pilus_4_PilW"/>
</dbReference>
<dbReference type="EMBL" id="FOAA01000001">
    <property type="protein sequence ID" value="SEK26541.1"/>
    <property type="molecule type" value="Genomic_DNA"/>
</dbReference>
<dbReference type="InterPro" id="IPR011990">
    <property type="entry name" value="TPR-like_helical_dom_sf"/>
</dbReference>
<dbReference type="SMART" id="SM00028">
    <property type="entry name" value="TPR"/>
    <property type="match status" value="3"/>
</dbReference>
<dbReference type="PANTHER" id="PTHR44227">
    <property type="match status" value="1"/>
</dbReference>
<dbReference type="PANTHER" id="PTHR44227:SF3">
    <property type="entry name" value="PROTEIN O-MANNOSYL-TRANSFERASE TMTC4"/>
    <property type="match status" value="1"/>
</dbReference>
<dbReference type="InterPro" id="IPR019734">
    <property type="entry name" value="TPR_rpt"/>
</dbReference>
<keyword evidence="4" id="KW-0732">Signal</keyword>
<evidence type="ECO:0000256" key="4">
    <source>
        <dbReference type="SAM" id="SignalP"/>
    </source>
</evidence>
<dbReference type="Proteomes" id="UP000199256">
    <property type="component" value="Unassembled WGS sequence"/>
</dbReference>
<evidence type="ECO:0000313" key="5">
    <source>
        <dbReference type="EMBL" id="SEK26541.1"/>
    </source>
</evidence>
<dbReference type="SUPFAM" id="SSF48452">
    <property type="entry name" value="TPR-like"/>
    <property type="match status" value="1"/>
</dbReference>
<dbReference type="OrthoDB" id="9814042at2"/>
<proteinExistence type="predicted"/>
<dbReference type="Gene3D" id="1.25.40.10">
    <property type="entry name" value="Tetratricopeptide repeat domain"/>
    <property type="match status" value="1"/>
</dbReference>
<evidence type="ECO:0000256" key="3">
    <source>
        <dbReference type="PROSITE-ProRule" id="PRU00339"/>
    </source>
</evidence>
<accession>A0A1H7FKM3</accession>
<evidence type="ECO:0000313" key="6">
    <source>
        <dbReference type="Proteomes" id="UP000199256"/>
    </source>
</evidence>
<dbReference type="RefSeq" id="WP_090249867.1">
    <property type="nucleotide sequence ID" value="NZ_FOAA01000001.1"/>
</dbReference>
<evidence type="ECO:0000256" key="2">
    <source>
        <dbReference type="ARBA" id="ARBA00022803"/>
    </source>
</evidence>
<dbReference type="NCBIfam" id="TIGR02521">
    <property type="entry name" value="type_IV_pilW"/>
    <property type="match status" value="1"/>
</dbReference>
<reference evidence="6" key="1">
    <citation type="submission" date="2016-10" db="EMBL/GenBank/DDBJ databases">
        <authorList>
            <person name="Varghese N."/>
            <person name="Submissions S."/>
        </authorList>
    </citation>
    <scope>NUCLEOTIDE SEQUENCE [LARGE SCALE GENOMIC DNA]</scope>
    <source>
        <strain evidence="6">DSM 241</strain>
    </source>
</reference>
<dbReference type="PROSITE" id="PS51257">
    <property type="entry name" value="PROKAR_LIPOPROTEIN"/>
    <property type="match status" value="1"/>
</dbReference>
<name>A0A1H7FKM3_9GAMM</name>
<organism evidence="5 6">
    <name type="scientific">Ectothiorhodospira marina</name>
    <dbReference type="NCBI Taxonomy" id="1396821"/>
    <lineage>
        <taxon>Bacteria</taxon>
        <taxon>Pseudomonadati</taxon>
        <taxon>Pseudomonadota</taxon>
        <taxon>Gammaproteobacteria</taxon>
        <taxon>Chromatiales</taxon>
        <taxon>Ectothiorhodospiraceae</taxon>
        <taxon>Ectothiorhodospira</taxon>
    </lineage>
</organism>
<sequence length="255" mass="28906">MSVSRLVAATVLLLTLVLTGCAAAPEVQDQQHRAARVNVELGLHYMRQNQLQQAKSNLERALGQDPGSAEVHAAYALLQQRIREPEKADRHFRRALDLDPDHSVVRNNYGTFLCRQDRLEEAEAAFTKAAEDPLYSTPEVAWTNAGICALKYPDEELAEQYFRRALEVNPNHADALYEMMRLADENDRYLQARAYVQRLMEVANPTPEILWVCYRAELALGNRDASGDCALRLKNDFPDAQETQRVLEREARGGR</sequence>
<dbReference type="Pfam" id="PF13431">
    <property type="entry name" value="TPR_17"/>
    <property type="match status" value="1"/>
</dbReference>
<feature type="repeat" description="TPR" evidence="3">
    <location>
        <begin position="35"/>
        <end position="68"/>
    </location>
</feature>
<dbReference type="AlphaFoldDB" id="A0A1H7FKM3"/>
<feature type="repeat" description="TPR" evidence="3">
    <location>
        <begin position="69"/>
        <end position="102"/>
    </location>
</feature>
<gene>
    <name evidence="5" type="ORF">SAMN05444515_101267</name>
</gene>
<feature type="signal peptide" evidence="4">
    <location>
        <begin position="1"/>
        <end position="24"/>
    </location>
</feature>
<dbReference type="Pfam" id="PF13432">
    <property type="entry name" value="TPR_16"/>
    <property type="match status" value="2"/>
</dbReference>
<feature type="repeat" description="TPR" evidence="3">
    <location>
        <begin position="139"/>
        <end position="172"/>
    </location>
</feature>
<protein>
    <submittedName>
        <fullName evidence="5">Type IV pilus assembly protein PilF</fullName>
    </submittedName>
</protein>
<evidence type="ECO:0000256" key="1">
    <source>
        <dbReference type="ARBA" id="ARBA00022737"/>
    </source>
</evidence>
<keyword evidence="1" id="KW-0677">Repeat</keyword>
<keyword evidence="6" id="KW-1185">Reference proteome</keyword>
<keyword evidence="2 3" id="KW-0802">TPR repeat</keyword>
<dbReference type="InterPro" id="IPR052346">
    <property type="entry name" value="O-mannosyl-transferase_TMTC"/>
</dbReference>
<feature type="chain" id="PRO_5011497058" evidence="4">
    <location>
        <begin position="25"/>
        <end position="255"/>
    </location>
</feature>
<dbReference type="STRING" id="1396821.SAMN05444515_101267"/>